<dbReference type="Proteomes" id="UP000321721">
    <property type="component" value="Unassembled WGS sequence"/>
</dbReference>
<evidence type="ECO:0000256" key="1">
    <source>
        <dbReference type="ARBA" id="ARBA00022553"/>
    </source>
</evidence>
<comment type="caution">
    <text evidence="5">The sequence shown here is derived from an EMBL/GenBank/DDBJ whole genome shotgun (WGS) entry which is preliminary data.</text>
</comment>
<organism evidence="5 6">
    <name type="scientific">Vicingus serpentipes</name>
    <dbReference type="NCBI Taxonomy" id="1926625"/>
    <lineage>
        <taxon>Bacteria</taxon>
        <taxon>Pseudomonadati</taxon>
        <taxon>Bacteroidota</taxon>
        <taxon>Flavobacteriia</taxon>
        <taxon>Flavobacteriales</taxon>
        <taxon>Vicingaceae</taxon>
        <taxon>Vicingus</taxon>
    </lineage>
</organism>
<dbReference type="Gene3D" id="3.40.50.2300">
    <property type="match status" value="1"/>
</dbReference>
<keyword evidence="1 3" id="KW-0597">Phosphoprotein</keyword>
<dbReference type="InterPro" id="IPR001789">
    <property type="entry name" value="Sig_transdc_resp-reg_receiver"/>
</dbReference>
<dbReference type="InterPro" id="IPR011006">
    <property type="entry name" value="CheY-like_superfamily"/>
</dbReference>
<reference evidence="5 6" key="1">
    <citation type="submission" date="2019-08" db="EMBL/GenBank/DDBJ databases">
        <title>Genome of Vicingus serpentipes NCIMB 15042.</title>
        <authorList>
            <person name="Bowman J.P."/>
        </authorList>
    </citation>
    <scope>NUCLEOTIDE SEQUENCE [LARGE SCALE GENOMIC DNA]</scope>
    <source>
        <strain evidence="5 6">NCIMB 15042</strain>
    </source>
</reference>
<evidence type="ECO:0000256" key="2">
    <source>
        <dbReference type="ARBA" id="ARBA00023012"/>
    </source>
</evidence>
<dbReference type="InterPro" id="IPR050595">
    <property type="entry name" value="Bact_response_regulator"/>
</dbReference>
<dbReference type="PANTHER" id="PTHR44591:SF14">
    <property type="entry name" value="PROTEIN PILG"/>
    <property type="match status" value="1"/>
</dbReference>
<dbReference type="RefSeq" id="WP_147098330.1">
    <property type="nucleotide sequence ID" value="NZ_VOOS01000001.1"/>
</dbReference>
<feature type="domain" description="Response regulatory" evidence="4">
    <location>
        <begin position="15"/>
        <end position="134"/>
    </location>
</feature>
<dbReference type="SMART" id="SM00448">
    <property type="entry name" value="REC"/>
    <property type="match status" value="1"/>
</dbReference>
<keyword evidence="6" id="KW-1185">Reference proteome</keyword>
<dbReference type="EMBL" id="VOOS01000001">
    <property type="protein sequence ID" value="TXB67100.1"/>
    <property type="molecule type" value="Genomic_DNA"/>
</dbReference>
<dbReference type="SUPFAM" id="SSF52172">
    <property type="entry name" value="CheY-like"/>
    <property type="match status" value="1"/>
</dbReference>
<evidence type="ECO:0000259" key="4">
    <source>
        <dbReference type="PROSITE" id="PS50110"/>
    </source>
</evidence>
<accession>A0A5C6RZN7</accession>
<feature type="modified residue" description="4-aspartylphosphate" evidence="3">
    <location>
        <position position="65"/>
    </location>
</feature>
<sequence length="141" mass="16298">MFETLLSRLMKNKPKAFLIEDSDILAELISFELKRNFNCDVITFKNGDNIISDINYNIPDVIILDYNFNDNSLKLKNGLEVLVCIRRLYDIPVILFSGQKNKSKSKDLLDAGANCYISKDDDEFMEDLMSFIENTLRIKQS</sequence>
<dbReference type="GO" id="GO:0000160">
    <property type="term" value="P:phosphorelay signal transduction system"/>
    <property type="evidence" value="ECO:0007669"/>
    <property type="project" value="UniProtKB-KW"/>
</dbReference>
<dbReference type="OrthoDB" id="1118837at2"/>
<evidence type="ECO:0000313" key="6">
    <source>
        <dbReference type="Proteomes" id="UP000321721"/>
    </source>
</evidence>
<dbReference type="CDD" id="cd00156">
    <property type="entry name" value="REC"/>
    <property type="match status" value="1"/>
</dbReference>
<gene>
    <name evidence="5" type="ORF">FRY74_02640</name>
</gene>
<dbReference type="PROSITE" id="PS50110">
    <property type="entry name" value="RESPONSE_REGULATORY"/>
    <property type="match status" value="1"/>
</dbReference>
<evidence type="ECO:0000313" key="5">
    <source>
        <dbReference type="EMBL" id="TXB67100.1"/>
    </source>
</evidence>
<evidence type="ECO:0000256" key="3">
    <source>
        <dbReference type="PROSITE-ProRule" id="PRU00169"/>
    </source>
</evidence>
<name>A0A5C6RZN7_9FLAO</name>
<proteinExistence type="predicted"/>
<dbReference type="Pfam" id="PF00072">
    <property type="entry name" value="Response_reg"/>
    <property type="match status" value="1"/>
</dbReference>
<dbReference type="AlphaFoldDB" id="A0A5C6RZN7"/>
<keyword evidence="2" id="KW-0902">Two-component regulatory system</keyword>
<dbReference type="PANTHER" id="PTHR44591">
    <property type="entry name" value="STRESS RESPONSE REGULATOR PROTEIN 1"/>
    <property type="match status" value="1"/>
</dbReference>
<protein>
    <submittedName>
        <fullName evidence="5">Response regulator</fullName>
    </submittedName>
</protein>